<protein>
    <submittedName>
        <fullName evidence="3">Uncharacterized protein</fullName>
    </submittedName>
</protein>
<dbReference type="InterPro" id="IPR019734">
    <property type="entry name" value="TPR_rpt"/>
</dbReference>
<dbReference type="InterPro" id="IPR042621">
    <property type="entry name" value="TTC23/TTC23L"/>
</dbReference>
<evidence type="ECO:0000313" key="5">
    <source>
        <dbReference type="Proteomes" id="UP000663829"/>
    </source>
</evidence>
<evidence type="ECO:0000313" key="4">
    <source>
        <dbReference type="EMBL" id="CAF3813392.1"/>
    </source>
</evidence>
<dbReference type="Proteomes" id="UP000663829">
    <property type="component" value="Unassembled WGS sequence"/>
</dbReference>
<comment type="caution">
    <text evidence="3">The sequence shown here is derived from an EMBL/GenBank/DDBJ whole genome shotgun (WGS) entry which is preliminary data.</text>
</comment>
<accession>A0A814JX18</accession>
<gene>
    <name evidence="3" type="ORF">GPM918_LOCUS15894</name>
    <name evidence="4" type="ORF">SRO942_LOCUS15894</name>
</gene>
<dbReference type="PANTHER" id="PTHR14485">
    <property type="entry name" value="TETRATRICOPEPTIDE REPEAT PROTEIN 23"/>
    <property type="match status" value="1"/>
</dbReference>
<evidence type="ECO:0000256" key="1">
    <source>
        <dbReference type="PROSITE-ProRule" id="PRU00339"/>
    </source>
</evidence>
<dbReference type="PANTHER" id="PTHR14485:SF2">
    <property type="entry name" value="FUNGAL STAND N-TERMINAL GOODBYE DOMAIN-CONTAINING PROTEIN"/>
    <property type="match status" value="1"/>
</dbReference>
<feature type="compositionally biased region" description="Basic residues" evidence="2">
    <location>
        <begin position="13"/>
        <end position="23"/>
    </location>
</feature>
<evidence type="ECO:0000256" key="2">
    <source>
        <dbReference type="SAM" id="MobiDB-lite"/>
    </source>
</evidence>
<keyword evidence="1" id="KW-0802">TPR repeat</keyword>
<dbReference type="Gene3D" id="1.25.40.10">
    <property type="entry name" value="Tetratricopeptide repeat domain"/>
    <property type="match status" value="1"/>
</dbReference>
<proteinExistence type="predicted"/>
<dbReference type="SUPFAM" id="SSF48452">
    <property type="entry name" value="TPR-like"/>
    <property type="match status" value="1"/>
</dbReference>
<feature type="repeat" description="TPR" evidence="1">
    <location>
        <begin position="278"/>
        <end position="311"/>
    </location>
</feature>
<dbReference type="Proteomes" id="UP000681722">
    <property type="component" value="Unassembled WGS sequence"/>
</dbReference>
<reference evidence="3" key="1">
    <citation type="submission" date="2021-02" db="EMBL/GenBank/DDBJ databases">
        <authorList>
            <person name="Nowell W R."/>
        </authorList>
    </citation>
    <scope>NUCLEOTIDE SEQUENCE</scope>
</reference>
<dbReference type="OrthoDB" id="9986634at2759"/>
<keyword evidence="5" id="KW-1185">Reference proteome</keyword>
<dbReference type="PROSITE" id="PS50005">
    <property type="entry name" value="TPR"/>
    <property type="match status" value="1"/>
</dbReference>
<dbReference type="InterPro" id="IPR011990">
    <property type="entry name" value="TPR-like_helical_dom_sf"/>
</dbReference>
<organism evidence="3 5">
    <name type="scientific">Didymodactylos carnosus</name>
    <dbReference type="NCBI Taxonomy" id="1234261"/>
    <lineage>
        <taxon>Eukaryota</taxon>
        <taxon>Metazoa</taxon>
        <taxon>Spiralia</taxon>
        <taxon>Gnathifera</taxon>
        <taxon>Rotifera</taxon>
        <taxon>Eurotatoria</taxon>
        <taxon>Bdelloidea</taxon>
        <taxon>Philodinida</taxon>
        <taxon>Philodinidae</taxon>
        <taxon>Didymodactylos</taxon>
    </lineage>
</organism>
<evidence type="ECO:0000313" key="3">
    <source>
        <dbReference type="EMBL" id="CAF1043305.1"/>
    </source>
</evidence>
<sequence length="514" mass="59853">MPERPTRPSTASRQRRRVNRRRSLSFDQKDKFSHPPPASTNVTLTAVDLCSTGQKLSDLKQHIEEQKKNVKVLHIFIANYIYFLCDSITFQSPDLLEPLVLCQLYSSLEYGELSVENAIAYVELAFFYLNQKRLIPQAKTHALSSRNIIDRLQLYLSDNLNQNLLGYRTYLLLAKCSLLSLTSLTQNGKKDKYLSSIDTTHIEHDLQLSENYLKHTEKLMDIKHYDQHQLDLMLIKFRALLNNTIKMSTDIHETAEEIIELYKKHYEQNDDVRIKKTIKLYQDCGLYEVGRGESKQAIDYYRKALKLAEENEEKTPSDIHRLQIANALFLLAKTELRINERTSLTEENLKRSLDIYKELEGDTSKNVLKVIDELATFYIKDDQDEEALEILCNSLQNKIDFYGDFSEEVIQTQSRIGALYLKQLDSLSAAERFKACFDIQEFLYGSKDPRTCKTKETLDMLKKDPTTARAFFSYKRDGVLQERPPFQSFHRISHAKDDLKLFQKVKHKSTTLKN</sequence>
<dbReference type="EMBL" id="CAJNOQ010004069">
    <property type="protein sequence ID" value="CAF1043305.1"/>
    <property type="molecule type" value="Genomic_DNA"/>
</dbReference>
<dbReference type="AlphaFoldDB" id="A0A814JX18"/>
<dbReference type="EMBL" id="CAJOBC010004069">
    <property type="protein sequence ID" value="CAF3813392.1"/>
    <property type="molecule type" value="Genomic_DNA"/>
</dbReference>
<name>A0A814JX18_9BILA</name>
<feature type="region of interest" description="Disordered" evidence="2">
    <location>
        <begin position="1"/>
        <end position="39"/>
    </location>
</feature>